<dbReference type="SUPFAM" id="SSF158997">
    <property type="entry name" value="Trm112p-like"/>
    <property type="match status" value="1"/>
</dbReference>
<name>A0A3B1D494_9ZZZZ</name>
<evidence type="ECO:0000313" key="1">
    <source>
        <dbReference type="EMBL" id="VAX31613.1"/>
    </source>
</evidence>
<protein>
    <submittedName>
        <fullName evidence="1">FIG002473: Protein YcaR in KDO2-Lipid A biosynthesis cluster</fullName>
    </submittedName>
</protein>
<accession>A0A3B1D494</accession>
<dbReference type="Pfam" id="PF03966">
    <property type="entry name" value="Trm112p"/>
    <property type="match status" value="1"/>
</dbReference>
<dbReference type="InterPro" id="IPR005651">
    <property type="entry name" value="Trm112-like"/>
</dbReference>
<organism evidence="1">
    <name type="scientific">hydrothermal vent metagenome</name>
    <dbReference type="NCBI Taxonomy" id="652676"/>
    <lineage>
        <taxon>unclassified sequences</taxon>
        <taxon>metagenomes</taxon>
        <taxon>ecological metagenomes</taxon>
    </lineage>
</organism>
<reference evidence="1" key="1">
    <citation type="submission" date="2018-06" db="EMBL/GenBank/DDBJ databases">
        <authorList>
            <person name="Zhirakovskaya E."/>
        </authorList>
    </citation>
    <scope>NUCLEOTIDE SEQUENCE</scope>
</reference>
<dbReference type="EMBL" id="UOGF01000077">
    <property type="protein sequence ID" value="VAX31613.1"/>
    <property type="molecule type" value="Genomic_DNA"/>
</dbReference>
<dbReference type="GO" id="GO:0005829">
    <property type="term" value="C:cytosol"/>
    <property type="evidence" value="ECO:0007669"/>
    <property type="project" value="TreeGrafter"/>
</dbReference>
<dbReference type="PANTHER" id="PTHR33505">
    <property type="entry name" value="ZGC:162634"/>
    <property type="match status" value="1"/>
</dbReference>
<dbReference type="HAMAP" id="MF_01187">
    <property type="entry name" value="UPF0434"/>
    <property type="match status" value="1"/>
</dbReference>
<dbReference type="PANTHER" id="PTHR33505:SF4">
    <property type="entry name" value="PROTEIN PREY, MITOCHONDRIAL"/>
    <property type="match status" value="1"/>
</dbReference>
<dbReference type="AlphaFoldDB" id="A0A3B1D494"/>
<gene>
    <name evidence="1" type="ORF">MNBD_NITROSPIRAE01-1968</name>
</gene>
<dbReference type="Gene3D" id="2.20.25.10">
    <property type="match status" value="1"/>
</dbReference>
<sequence>MALSEELLNILACPKCKGDIHLNNKKDGLACEACQVLYPIRDDIPIMLIDEALPLSQ</sequence>
<proteinExistence type="inferred from homology"/>